<keyword evidence="2 4" id="KW-0472">Membrane</keyword>
<keyword evidence="4" id="KW-0812">Transmembrane</keyword>
<reference evidence="5" key="1">
    <citation type="submission" date="2020-07" db="EMBL/GenBank/DDBJ databases">
        <authorList>
            <person name="Lin J."/>
        </authorList>
    </citation>
    <scope>NUCLEOTIDE SEQUENCE</scope>
</reference>
<dbReference type="InterPro" id="IPR044839">
    <property type="entry name" value="NDR1-like"/>
</dbReference>
<keyword evidence="4" id="KW-1133">Transmembrane helix</keyword>
<feature type="region of interest" description="Disordered" evidence="3">
    <location>
        <begin position="1"/>
        <end position="28"/>
    </location>
</feature>
<evidence type="ECO:0000256" key="3">
    <source>
        <dbReference type="SAM" id="MobiDB-lite"/>
    </source>
</evidence>
<dbReference type="AlphaFoldDB" id="A0A6V7P241"/>
<dbReference type="PANTHER" id="PTHR31234:SF66">
    <property type="entry name" value="LATE EMBRYOGENESIS ABUNDANT PROTEIN"/>
    <property type="match status" value="1"/>
</dbReference>
<evidence type="ECO:0000256" key="2">
    <source>
        <dbReference type="ARBA" id="ARBA00023136"/>
    </source>
</evidence>
<gene>
    <name evidence="5" type="ORF">CB5_LOCUS8123</name>
</gene>
<sequence length="220" mass="24076">MRLPLPAKRSQEEEESSQRGEGSMQRRSSERGRQGLVWAALIVCSVLAVLVIITGVVVFAVYLIYQPKMPYLHVPAAHLGRLDYDQSGTLGVEMVLIMVAENDNRAAAAGFSDVAFTLSFHGIDVALLRAGPFEVPRNSSLPLQYDARAGPVPLDADAMAAMDAALKAGLVPFDLAGQARTRWRVGLFLSVRFWTHLSCRLSFFWPNGTALHPNCTSRAH</sequence>
<feature type="transmembrane region" description="Helical" evidence="4">
    <location>
        <begin position="36"/>
        <end position="65"/>
    </location>
</feature>
<name>A0A6V7P241_ANACO</name>
<protein>
    <submittedName>
        <fullName evidence="5">Uncharacterized protein</fullName>
    </submittedName>
</protein>
<dbReference type="PANTHER" id="PTHR31234">
    <property type="entry name" value="LATE EMBRYOGENESIS ABUNDANT (LEA) HYDROXYPROLINE-RICH GLYCOPROTEIN FAMILY"/>
    <property type="match status" value="1"/>
</dbReference>
<comment type="subcellular location">
    <subcellularLocation>
        <location evidence="1">Membrane</location>
    </subcellularLocation>
</comment>
<evidence type="ECO:0000256" key="1">
    <source>
        <dbReference type="ARBA" id="ARBA00004370"/>
    </source>
</evidence>
<dbReference type="GO" id="GO:0005886">
    <property type="term" value="C:plasma membrane"/>
    <property type="evidence" value="ECO:0007669"/>
    <property type="project" value="TreeGrafter"/>
</dbReference>
<accession>A0A6V7P241</accession>
<organism evidence="5">
    <name type="scientific">Ananas comosus var. bracteatus</name>
    <name type="common">red pineapple</name>
    <dbReference type="NCBI Taxonomy" id="296719"/>
    <lineage>
        <taxon>Eukaryota</taxon>
        <taxon>Viridiplantae</taxon>
        <taxon>Streptophyta</taxon>
        <taxon>Embryophyta</taxon>
        <taxon>Tracheophyta</taxon>
        <taxon>Spermatophyta</taxon>
        <taxon>Magnoliopsida</taxon>
        <taxon>Liliopsida</taxon>
        <taxon>Poales</taxon>
        <taxon>Bromeliaceae</taxon>
        <taxon>Bromelioideae</taxon>
        <taxon>Ananas</taxon>
    </lineage>
</organism>
<proteinExistence type="predicted"/>
<evidence type="ECO:0000313" key="5">
    <source>
        <dbReference type="EMBL" id="CAD1824912.1"/>
    </source>
</evidence>
<dbReference type="GO" id="GO:0098542">
    <property type="term" value="P:defense response to other organism"/>
    <property type="evidence" value="ECO:0007669"/>
    <property type="project" value="InterPro"/>
</dbReference>
<dbReference type="EMBL" id="LR862144">
    <property type="protein sequence ID" value="CAD1824912.1"/>
    <property type="molecule type" value="Genomic_DNA"/>
</dbReference>
<evidence type="ECO:0000256" key="4">
    <source>
        <dbReference type="SAM" id="Phobius"/>
    </source>
</evidence>